<name>X0UHW5_9ZZZZ</name>
<reference evidence="1" key="1">
    <citation type="journal article" date="2014" name="Front. Microbiol.">
        <title>High frequency of phylogenetically diverse reductive dehalogenase-homologous genes in deep subseafloor sedimentary metagenomes.</title>
        <authorList>
            <person name="Kawai M."/>
            <person name="Futagami T."/>
            <person name="Toyoda A."/>
            <person name="Takaki Y."/>
            <person name="Nishi S."/>
            <person name="Hori S."/>
            <person name="Arai W."/>
            <person name="Tsubouchi T."/>
            <person name="Morono Y."/>
            <person name="Uchiyama I."/>
            <person name="Ito T."/>
            <person name="Fujiyama A."/>
            <person name="Inagaki F."/>
            <person name="Takami H."/>
        </authorList>
    </citation>
    <scope>NUCLEOTIDE SEQUENCE</scope>
    <source>
        <strain evidence="1">Expedition CK06-06</strain>
    </source>
</reference>
<dbReference type="EMBL" id="BARS01021590">
    <property type="protein sequence ID" value="GAG05359.1"/>
    <property type="molecule type" value="Genomic_DNA"/>
</dbReference>
<dbReference type="AlphaFoldDB" id="X0UHW5"/>
<accession>X0UHW5</accession>
<protein>
    <submittedName>
        <fullName evidence="1">Uncharacterized protein</fullName>
    </submittedName>
</protein>
<comment type="caution">
    <text evidence="1">The sequence shown here is derived from an EMBL/GenBank/DDBJ whole genome shotgun (WGS) entry which is preliminary data.</text>
</comment>
<evidence type="ECO:0000313" key="1">
    <source>
        <dbReference type="EMBL" id="GAG05359.1"/>
    </source>
</evidence>
<organism evidence="1">
    <name type="scientific">marine sediment metagenome</name>
    <dbReference type="NCBI Taxonomy" id="412755"/>
    <lineage>
        <taxon>unclassified sequences</taxon>
        <taxon>metagenomes</taxon>
        <taxon>ecological metagenomes</taxon>
    </lineage>
</organism>
<feature type="non-terminal residue" evidence="1">
    <location>
        <position position="248"/>
    </location>
</feature>
<gene>
    <name evidence="1" type="ORF">S01H1_34652</name>
</gene>
<sequence length="248" mass="28412">MSFSIIPGNSIYPGSSTASDLMAEQRRRGREEIVAATAYDIFSAGYQILQQSHGQSEIDRLFTTLPEQERTLCAEVVMTNLFKYFKTTKTLSIFDAIGIYNILSQNATINGLLQTETFANRFFDIVMDKAVSFEEGFYNKQQQQAAGVLELFLAKFRPTQQAFQHNLIKLFEFTPNSRNRGYFAALEILLTETPQLYLTDFIEPLFQRFLNEGSFLKEEPSQRSLIISTLLEKKQVILRHLLARKCLS</sequence>
<proteinExistence type="predicted"/>